<feature type="transmembrane region" description="Helical" evidence="8">
    <location>
        <begin position="299"/>
        <end position="323"/>
    </location>
</feature>
<evidence type="ECO:0000256" key="7">
    <source>
        <dbReference type="ARBA" id="ARBA00023224"/>
    </source>
</evidence>
<keyword evidence="4 8" id="KW-1133">Transmembrane helix</keyword>
<dbReference type="GO" id="GO:0005886">
    <property type="term" value="C:plasma membrane"/>
    <property type="evidence" value="ECO:0007669"/>
    <property type="project" value="UniProtKB-SubCell"/>
</dbReference>
<keyword evidence="7 8" id="KW-0807">Transducer</keyword>
<dbReference type="AlphaFoldDB" id="A0AAN7Q3S2"/>
<dbReference type="Pfam" id="PF08395">
    <property type="entry name" value="7tm_7"/>
    <property type="match status" value="1"/>
</dbReference>
<feature type="transmembrane region" description="Helical" evidence="8">
    <location>
        <begin position="218"/>
        <end position="242"/>
    </location>
</feature>
<dbReference type="GO" id="GO:0030425">
    <property type="term" value="C:dendrite"/>
    <property type="evidence" value="ECO:0007669"/>
    <property type="project" value="TreeGrafter"/>
</dbReference>
<comment type="caution">
    <text evidence="10">The sequence shown here is derived from an EMBL/GenBank/DDBJ whole genome shotgun (WGS) entry which is preliminary data.</text>
</comment>
<evidence type="ECO:0000256" key="8">
    <source>
        <dbReference type="RuleBase" id="RU363108"/>
    </source>
</evidence>
<feature type="transmembrane region" description="Helical" evidence="8">
    <location>
        <begin position="124"/>
        <end position="149"/>
    </location>
</feature>
<organism evidence="10 11">
    <name type="scientific">Aquatica leii</name>
    <dbReference type="NCBI Taxonomy" id="1421715"/>
    <lineage>
        <taxon>Eukaryota</taxon>
        <taxon>Metazoa</taxon>
        <taxon>Ecdysozoa</taxon>
        <taxon>Arthropoda</taxon>
        <taxon>Hexapoda</taxon>
        <taxon>Insecta</taxon>
        <taxon>Pterygota</taxon>
        <taxon>Neoptera</taxon>
        <taxon>Endopterygota</taxon>
        <taxon>Coleoptera</taxon>
        <taxon>Polyphaga</taxon>
        <taxon>Elateriformia</taxon>
        <taxon>Elateroidea</taxon>
        <taxon>Lampyridae</taxon>
        <taxon>Luciolinae</taxon>
        <taxon>Aquatica</taxon>
    </lineage>
</organism>
<dbReference type="GO" id="GO:0030424">
    <property type="term" value="C:axon"/>
    <property type="evidence" value="ECO:0007669"/>
    <property type="project" value="TreeGrafter"/>
</dbReference>
<evidence type="ECO:0000313" key="11">
    <source>
        <dbReference type="Proteomes" id="UP001353858"/>
    </source>
</evidence>
<dbReference type="GO" id="GO:0008049">
    <property type="term" value="P:male courtship behavior"/>
    <property type="evidence" value="ECO:0007669"/>
    <property type="project" value="TreeGrafter"/>
</dbReference>
<evidence type="ECO:0000313" key="10">
    <source>
        <dbReference type="EMBL" id="KAK4883027.1"/>
    </source>
</evidence>
<gene>
    <name evidence="10" type="ORF">RN001_006346</name>
</gene>
<protein>
    <recommendedName>
        <fullName evidence="8">Gustatory receptor</fullName>
    </recommendedName>
</protein>
<evidence type="ECO:0000256" key="6">
    <source>
        <dbReference type="ARBA" id="ARBA00023170"/>
    </source>
</evidence>
<comment type="function">
    <text evidence="8">Gustatory receptor which mediates acceptance or avoidance behavior, depending on its substrates.</text>
</comment>
<sequence length="326" mass="37575">MSGKRSLKPKELQQFAEMNEDEWEDFLSDNSDDDVDYEFSSEESSTSEESDQDLVRQRLSILAVFESLNNFDKRAKEIFRINLNKEYEKAKFHTFFGTVTIITLAIAMLILTGFSTEASREVSLAKFVCLIVPPLVSTLINIQICVLSLNLKRRFFWINQQIGAIQKMLYRNVCNIHTVLTDDFCKNQASFKLMNIKQAHFQLCSICKKFNNAFALQVSVVVAQHYVIIVILIIYVGRQFIIEPELTVKYVVFVFTQMSWSLLQLFCMIIFCSSTANEVFFFSLQLLHENVEFTACRCFVVNETLLFTLAGATTTYLIVIIQFDIA</sequence>
<keyword evidence="6 8" id="KW-0675">Receptor</keyword>
<evidence type="ECO:0000256" key="5">
    <source>
        <dbReference type="ARBA" id="ARBA00023136"/>
    </source>
</evidence>
<name>A0AAN7Q3S2_9COLE</name>
<keyword evidence="5 8" id="KW-0472">Membrane</keyword>
<evidence type="ECO:0000256" key="3">
    <source>
        <dbReference type="ARBA" id="ARBA00022692"/>
    </source>
</evidence>
<dbReference type="PANTHER" id="PTHR21143:SF133">
    <property type="entry name" value="GUSTATORY AND PHEROMONE RECEPTOR 32A-RELATED"/>
    <property type="match status" value="1"/>
</dbReference>
<dbReference type="Proteomes" id="UP001353858">
    <property type="component" value="Unassembled WGS sequence"/>
</dbReference>
<evidence type="ECO:0000256" key="1">
    <source>
        <dbReference type="ARBA" id="ARBA00004651"/>
    </source>
</evidence>
<evidence type="ECO:0000256" key="2">
    <source>
        <dbReference type="ARBA" id="ARBA00022475"/>
    </source>
</evidence>
<proteinExistence type="inferred from homology"/>
<dbReference type="GO" id="GO:0007635">
    <property type="term" value="P:chemosensory behavior"/>
    <property type="evidence" value="ECO:0007669"/>
    <property type="project" value="TreeGrafter"/>
</dbReference>
<comment type="subcellular location">
    <subcellularLocation>
        <location evidence="1 8">Cell membrane</location>
        <topology evidence="1 8">Multi-pass membrane protein</topology>
    </subcellularLocation>
</comment>
<reference evidence="11" key="1">
    <citation type="submission" date="2023-01" db="EMBL/GenBank/DDBJ databases">
        <title>Key to firefly adult light organ development and bioluminescence: homeobox transcription factors regulate luciferase expression and transportation to peroxisome.</title>
        <authorList>
            <person name="Fu X."/>
        </authorList>
    </citation>
    <scope>NUCLEOTIDE SEQUENCE [LARGE SCALE GENOMIC DNA]</scope>
</reference>
<dbReference type="GO" id="GO:0007165">
    <property type="term" value="P:signal transduction"/>
    <property type="evidence" value="ECO:0007669"/>
    <property type="project" value="UniProtKB-KW"/>
</dbReference>
<evidence type="ECO:0000256" key="9">
    <source>
        <dbReference type="SAM" id="MobiDB-lite"/>
    </source>
</evidence>
<keyword evidence="3 8" id="KW-0812">Transmembrane</keyword>
<keyword evidence="2 8" id="KW-1003">Cell membrane</keyword>
<dbReference type="EMBL" id="JARPUR010000002">
    <property type="protein sequence ID" value="KAK4883027.1"/>
    <property type="molecule type" value="Genomic_DNA"/>
</dbReference>
<accession>A0AAN7Q3S2</accession>
<evidence type="ECO:0000256" key="4">
    <source>
        <dbReference type="ARBA" id="ARBA00022989"/>
    </source>
</evidence>
<keyword evidence="11" id="KW-1185">Reference proteome</keyword>
<dbReference type="GO" id="GO:0050909">
    <property type="term" value="P:sensory perception of taste"/>
    <property type="evidence" value="ECO:0007669"/>
    <property type="project" value="InterPro"/>
</dbReference>
<comment type="similarity">
    <text evidence="8">Belongs to the insect chemoreceptor superfamily. Gustatory receptor (GR) family.</text>
</comment>
<dbReference type="InterPro" id="IPR013604">
    <property type="entry name" value="7TM_chemorcpt"/>
</dbReference>
<feature type="transmembrane region" description="Helical" evidence="8">
    <location>
        <begin position="262"/>
        <end position="287"/>
    </location>
</feature>
<feature type="region of interest" description="Disordered" evidence="9">
    <location>
        <begin position="26"/>
        <end position="52"/>
    </location>
</feature>
<dbReference type="GO" id="GO:0043025">
    <property type="term" value="C:neuronal cell body"/>
    <property type="evidence" value="ECO:0007669"/>
    <property type="project" value="TreeGrafter"/>
</dbReference>
<dbReference type="PANTHER" id="PTHR21143">
    <property type="entry name" value="INVERTEBRATE GUSTATORY RECEPTOR"/>
    <property type="match status" value="1"/>
</dbReference>
<feature type="transmembrane region" description="Helical" evidence="8">
    <location>
        <begin position="92"/>
        <end position="112"/>
    </location>
</feature>
<comment type="caution">
    <text evidence="8">Lacks conserved residue(s) required for the propagation of feature annotation.</text>
</comment>